<dbReference type="RefSeq" id="XP_025072053.1">
    <property type="nucleotide sequence ID" value="XM_025216268.1"/>
</dbReference>
<keyword evidence="2" id="KW-1185">Reference proteome</keyword>
<name>A0A3Q0HNI3_ALLSI</name>
<reference evidence="3" key="1">
    <citation type="submission" date="2025-08" db="UniProtKB">
        <authorList>
            <consortium name="RefSeq"/>
        </authorList>
    </citation>
    <scope>IDENTIFICATION</scope>
</reference>
<dbReference type="InParanoid" id="A0A3Q0HNI3"/>
<evidence type="ECO:0000256" key="1">
    <source>
        <dbReference type="SAM" id="MobiDB-lite"/>
    </source>
</evidence>
<gene>
    <name evidence="3" type="primary">LOC112552014</name>
</gene>
<evidence type="ECO:0000313" key="2">
    <source>
        <dbReference type="Proteomes" id="UP000189705"/>
    </source>
</evidence>
<evidence type="ECO:0000313" key="3">
    <source>
        <dbReference type="RefSeq" id="XP_025072053.1"/>
    </source>
</evidence>
<protein>
    <submittedName>
        <fullName evidence="3">Predicted GPI-anchored protein 58</fullName>
    </submittedName>
</protein>
<proteinExistence type="predicted"/>
<organism evidence="2 3">
    <name type="scientific">Alligator sinensis</name>
    <name type="common">Chinese alligator</name>
    <dbReference type="NCBI Taxonomy" id="38654"/>
    <lineage>
        <taxon>Eukaryota</taxon>
        <taxon>Metazoa</taxon>
        <taxon>Chordata</taxon>
        <taxon>Craniata</taxon>
        <taxon>Vertebrata</taxon>
        <taxon>Euteleostomi</taxon>
        <taxon>Archelosauria</taxon>
        <taxon>Archosauria</taxon>
        <taxon>Crocodylia</taxon>
        <taxon>Alligatoridae</taxon>
        <taxon>Alligatorinae</taxon>
        <taxon>Alligator</taxon>
    </lineage>
</organism>
<feature type="region of interest" description="Disordered" evidence="1">
    <location>
        <begin position="48"/>
        <end position="77"/>
    </location>
</feature>
<accession>A0A3Q0HNI3</accession>
<dbReference type="GeneID" id="112552014"/>
<sequence>MCRGLRGFVLRCIRSTLPKLFLSMTPFPQHGPSLPPCSPLALPVLLTPKPQPPTRAGALEPGPAALSPPPQQHPSPSCCLQKAAAAAAGEEWSPAPPHPACRRSPAPPMQVAELKQSLRWGGGCGLPAAGLGLPALLPFPWGAPQPSRQDLEWEGALHHHGHQTEAPPPCPAAAGVQPCAAAAATPHGGLWWPWWCGTPSCAGSHPLGWAPAQSWSGPAAAPCPAVGTEISGGKSPLCCIALLPTFFHCIACAPPPINALPVPPPLRPHRLPWKELQKLLSTAAWLLHACTCTHACGTPSLRLPSP</sequence>
<dbReference type="AlphaFoldDB" id="A0A3Q0HNI3"/>
<dbReference type="KEGG" id="asn:112552014"/>
<dbReference type="Proteomes" id="UP000189705">
    <property type="component" value="Unplaced"/>
</dbReference>